<dbReference type="KEGG" id="psac:PSM36_0977"/>
<dbReference type="InterPro" id="IPR036737">
    <property type="entry name" value="OmpA-like_sf"/>
</dbReference>
<keyword evidence="6" id="KW-1185">Reference proteome</keyword>
<evidence type="ECO:0000256" key="2">
    <source>
        <dbReference type="ARBA" id="ARBA00023136"/>
    </source>
</evidence>
<comment type="subcellular location">
    <subcellularLocation>
        <location evidence="1">Membrane</location>
    </subcellularLocation>
</comment>
<dbReference type="CDD" id="cd07185">
    <property type="entry name" value="OmpA_C-like"/>
    <property type="match status" value="1"/>
</dbReference>
<dbReference type="EMBL" id="LT605205">
    <property type="protein sequence ID" value="SCD19803.1"/>
    <property type="molecule type" value="Genomic_DNA"/>
</dbReference>
<evidence type="ECO:0000256" key="3">
    <source>
        <dbReference type="PROSITE-ProRule" id="PRU00473"/>
    </source>
</evidence>
<proteinExistence type="predicted"/>
<accession>A0A1R3SU04</accession>
<dbReference type="Pfam" id="PF00691">
    <property type="entry name" value="OmpA"/>
    <property type="match status" value="1"/>
</dbReference>
<dbReference type="SUPFAM" id="SSF82171">
    <property type="entry name" value="DPP6 N-terminal domain-like"/>
    <property type="match status" value="1"/>
</dbReference>
<evidence type="ECO:0000259" key="4">
    <source>
        <dbReference type="PROSITE" id="PS51123"/>
    </source>
</evidence>
<name>A0A1R3SU04_9BACT</name>
<feature type="domain" description="OmpA-like" evidence="4">
    <location>
        <begin position="498"/>
        <end position="631"/>
    </location>
</feature>
<organism evidence="5 6">
    <name type="scientific">Proteiniphilum saccharofermentans</name>
    <dbReference type="NCBI Taxonomy" id="1642647"/>
    <lineage>
        <taxon>Bacteria</taxon>
        <taxon>Pseudomonadati</taxon>
        <taxon>Bacteroidota</taxon>
        <taxon>Bacteroidia</taxon>
        <taxon>Bacteroidales</taxon>
        <taxon>Dysgonomonadaceae</taxon>
        <taxon>Proteiniphilum</taxon>
    </lineage>
</organism>
<dbReference type="Proteomes" id="UP000187464">
    <property type="component" value="Chromosome I"/>
</dbReference>
<evidence type="ECO:0000313" key="6">
    <source>
        <dbReference type="Proteomes" id="UP000187464"/>
    </source>
</evidence>
<dbReference type="AlphaFoldDB" id="A0A1R3SU04"/>
<dbReference type="PROSITE" id="PS51123">
    <property type="entry name" value="OMPA_2"/>
    <property type="match status" value="1"/>
</dbReference>
<dbReference type="GO" id="GO:0016020">
    <property type="term" value="C:membrane"/>
    <property type="evidence" value="ECO:0007669"/>
    <property type="project" value="UniProtKB-SubCell"/>
</dbReference>
<evidence type="ECO:0000313" key="5">
    <source>
        <dbReference type="EMBL" id="SCD19803.1"/>
    </source>
</evidence>
<dbReference type="RefSeq" id="WP_052319797.1">
    <property type="nucleotide sequence ID" value="NZ_LT605205.1"/>
</dbReference>
<dbReference type="Gene3D" id="1.25.40.10">
    <property type="entry name" value="Tetratricopeptide repeat domain"/>
    <property type="match status" value="1"/>
</dbReference>
<dbReference type="PRINTS" id="PR01021">
    <property type="entry name" value="OMPADOMAIN"/>
</dbReference>
<dbReference type="SUPFAM" id="SSF103088">
    <property type="entry name" value="OmpA-like"/>
    <property type="match status" value="1"/>
</dbReference>
<dbReference type="InterPro" id="IPR006664">
    <property type="entry name" value="OMP_bac"/>
</dbReference>
<dbReference type="InterPro" id="IPR011990">
    <property type="entry name" value="TPR-like_helical_dom_sf"/>
</dbReference>
<gene>
    <name evidence="5" type="ORF">PSM36_0977</name>
</gene>
<sequence length="631" mass="71111">MSNYYRTISVSNAVLVVLLMVIFTAKVLSQDERMAAEGDRRARGIEAKADRGFARQDFDKAMQIYETAFKDNILSPDYSAKLHLKTARLYLTLLEYVSAIPHYDAAMALNDDLFDTSDVCNYLDALRFSGQKMKAIGVARKYAYRDAYHSDRRFQNILHAFDYEEGFLPIGAPEFNVEALEEINTANSEFWVGEVNGEYFYATSNSRFHDPHKKFYHRTRYFPLGSKASGGPETGKRGENSLLDRIPQAMQNGALSLSNDLASMIITGVRYEKGGSIAITDEGINTFQTKLYSSRYNTRRKGWSSFTELFPGGEKHSYSHPFLFNNDQSFLFASDMPGGYGGYDIYVIHWDEEKNDWGLPVNLGAHVNTAGDEITPSFFENSLIFASNGHTGFGGYDLYAIEYMDGKVTVGSLMHFSYPVNTVFNDFNMLRIDENSGYIISDRNPANKDDIYYFERNINFGTSTSSSAMSDSKLILSNLINLPTNNLPSAAPRVEVLPRHTISELALSLFFDFDSFELNNRALVQLNDWIAHVDTSRIDSLLMEGYADEFGEEKYNVELSEKRANTVAAYLNSAGINVDLKTVGKGMIPLLDDLKKEEGETFDNIPLSIALKKPVWLTKEARRVDIIATIK</sequence>
<evidence type="ECO:0000256" key="1">
    <source>
        <dbReference type="ARBA" id="ARBA00004370"/>
    </source>
</evidence>
<dbReference type="Gene3D" id="3.30.1330.60">
    <property type="entry name" value="OmpA-like domain"/>
    <property type="match status" value="1"/>
</dbReference>
<reference evidence="5 6" key="1">
    <citation type="submission" date="2016-08" db="EMBL/GenBank/DDBJ databases">
        <authorList>
            <person name="Seilhamer J.J."/>
        </authorList>
    </citation>
    <scope>NUCLEOTIDE SEQUENCE [LARGE SCALE GENOMIC DNA]</scope>
    <source>
        <strain evidence="5">M3/6</strain>
    </source>
</reference>
<dbReference type="STRING" id="1642647.PSM36_0977"/>
<protein>
    <recommendedName>
        <fullName evidence="4">OmpA-like domain-containing protein</fullName>
    </recommendedName>
</protein>
<dbReference type="InterPro" id="IPR006665">
    <property type="entry name" value="OmpA-like"/>
</dbReference>
<keyword evidence="2 3" id="KW-0472">Membrane</keyword>